<evidence type="ECO:0000313" key="1">
    <source>
        <dbReference type="EMBL" id="GHH32299.1"/>
    </source>
</evidence>
<dbReference type="RefSeq" id="WP_229904465.1">
    <property type="nucleotide sequence ID" value="NZ_BNAR01000002.1"/>
</dbReference>
<sequence>MDAAIKVVESAAASTGRDPSGIGMEGRVRLTEEVSRAVDDIDRWTDADATHISLDTLTQSCEPVAEHLRRLAEIASDLRLT</sequence>
<dbReference type="Proteomes" id="UP000605568">
    <property type="component" value="Unassembled WGS sequence"/>
</dbReference>
<keyword evidence="2" id="KW-1185">Reference proteome</keyword>
<accession>A0ABQ3M305</accession>
<evidence type="ECO:0000313" key="2">
    <source>
        <dbReference type="Proteomes" id="UP000605568"/>
    </source>
</evidence>
<reference evidence="2" key="1">
    <citation type="journal article" date="2019" name="Int. J. Syst. Evol. Microbiol.">
        <title>The Global Catalogue of Microorganisms (GCM) 10K type strain sequencing project: providing services to taxonomists for standard genome sequencing and annotation.</title>
        <authorList>
            <consortium name="The Broad Institute Genomics Platform"/>
            <consortium name="The Broad Institute Genome Sequencing Center for Infectious Disease"/>
            <person name="Wu L."/>
            <person name="Ma J."/>
        </authorList>
    </citation>
    <scope>NUCLEOTIDE SEQUENCE [LARGE SCALE GENOMIC DNA]</scope>
    <source>
        <strain evidence="2">CGMCC 4.7367</strain>
    </source>
</reference>
<comment type="caution">
    <text evidence="1">The sequence shown here is derived from an EMBL/GenBank/DDBJ whole genome shotgun (WGS) entry which is preliminary data.</text>
</comment>
<protein>
    <submittedName>
        <fullName evidence="1">Uncharacterized protein</fullName>
    </submittedName>
</protein>
<name>A0ABQ3M305_9PSEU</name>
<organism evidence="1 2">
    <name type="scientific">Lentzea cavernae</name>
    <dbReference type="NCBI Taxonomy" id="2020703"/>
    <lineage>
        <taxon>Bacteria</taxon>
        <taxon>Bacillati</taxon>
        <taxon>Actinomycetota</taxon>
        <taxon>Actinomycetes</taxon>
        <taxon>Pseudonocardiales</taxon>
        <taxon>Pseudonocardiaceae</taxon>
        <taxon>Lentzea</taxon>
    </lineage>
</organism>
<gene>
    <name evidence="1" type="ORF">GCM10017774_13000</name>
</gene>
<proteinExistence type="predicted"/>
<dbReference type="EMBL" id="BNAR01000002">
    <property type="protein sequence ID" value="GHH32299.1"/>
    <property type="molecule type" value="Genomic_DNA"/>
</dbReference>